<dbReference type="InterPro" id="IPR036864">
    <property type="entry name" value="Zn2-C6_fun-type_DNA-bd_sf"/>
</dbReference>
<comment type="subcellular location">
    <subcellularLocation>
        <location evidence="1">Nucleus</location>
    </subcellularLocation>
</comment>
<dbReference type="Proteomes" id="UP000078544">
    <property type="component" value="Unassembled WGS sequence"/>
</dbReference>
<dbReference type="InterPro" id="IPR001138">
    <property type="entry name" value="Zn2Cys6_DnaBD"/>
</dbReference>
<dbReference type="PANTHER" id="PTHR31845">
    <property type="entry name" value="FINGER DOMAIN PROTEIN, PUTATIVE-RELATED"/>
    <property type="match status" value="1"/>
</dbReference>
<feature type="compositionally biased region" description="Polar residues" evidence="6">
    <location>
        <begin position="74"/>
        <end position="90"/>
    </location>
</feature>
<dbReference type="EMBL" id="AZGY01000006">
    <property type="protein sequence ID" value="KZZ97608.1"/>
    <property type="molecule type" value="Genomic_DNA"/>
</dbReference>
<gene>
    <name evidence="8" type="ORF">AAL_03572</name>
</gene>
<evidence type="ECO:0000256" key="3">
    <source>
        <dbReference type="ARBA" id="ARBA00023125"/>
    </source>
</evidence>
<organism evidence="8 9">
    <name type="scientific">Moelleriella libera RCEF 2490</name>
    <dbReference type="NCBI Taxonomy" id="1081109"/>
    <lineage>
        <taxon>Eukaryota</taxon>
        <taxon>Fungi</taxon>
        <taxon>Dikarya</taxon>
        <taxon>Ascomycota</taxon>
        <taxon>Pezizomycotina</taxon>
        <taxon>Sordariomycetes</taxon>
        <taxon>Hypocreomycetidae</taxon>
        <taxon>Hypocreales</taxon>
        <taxon>Clavicipitaceae</taxon>
        <taxon>Moelleriella</taxon>
    </lineage>
</organism>
<evidence type="ECO:0000256" key="4">
    <source>
        <dbReference type="ARBA" id="ARBA00023163"/>
    </source>
</evidence>
<evidence type="ECO:0000256" key="1">
    <source>
        <dbReference type="ARBA" id="ARBA00004123"/>
    </source>
</evidence>
<evidence type="ECO:0000313" key="9">
    <source>
        <dbReference type="Proteomes" id="UP000078544"/>
    </source>
</evidence>
<keyword evidence="2" id="KW-0805">Transcription regulation</keyword>
<feature type="region of interest" description="Disordered" evidence="6">
    <location>
        <begin position="74"/>
        <end position="112"/>
    </location>
</feature>
<evidence type="ECO:0000256" key="6">
    <source>
        <dbReference type="SAM" id="MobiDB-lite"/>
    </source>
</evidence>
<dbReference type="Gene3D" id="4.10.240.10">
    <property type="entry name" value="Zn(2)-C6 fungal-type DNA-binding domain"/>
    <property type="match status" value="1"/>
</dbReference>
<proteinExistence type="predicted"/>
<name>A0A168DCY2_9HYPO</name>
<evidence type="ECO:0000259" key="7">
    <source>
        <dbReference type="PROSITE" id="PS00463"/>
    </source>
</evidence>
<keyword evidence="4" id="KW-0804">Transcription</keyword>
<dbReference type="GO" id="GO:0008270">
    <property type="term" value="F:zinc ion binding"/>
    <property type="evidence" value="ECO:0007669"/>
    <property type="project" value="InterPro"/>
</dbReference>
<dbReference type="PANTHER" id="PTHR31845:SF10">
    <property type="entry name" value="ZN(II)2CYS6 TRANSCRIPTION FACTOR (EUROFUNG)"/>
    <property type="match status" value="1"/>
</dbReference>
<keyword evidence="9" id="KW-1185">Reference proteome</keyword>
<sequence>MQASQKGPKACTTCAKAKARCIPRADGGEKCERCYRLKKDCFSRPPAPPRVKKRPKRSRVAELEKRLNELSSQFEGAQPNAVASHNTIATSPPPQTQQQQQQHHHHHQQAAAPINAAKPEKSDVYSFEHLFPSPSPTGDDGHEVTEWSPEVLKDLDSPWPLPSESEMLLLVYREMFAEFFPFVVIPKGMTAVELRTQRPFLWKAVMLSSSIFDCTRQCKLGEELLADIGKASIVDGTRSLDMLQAVELLLGWFFFALKSSQVTSLLFLARSMCVNLSAMSYGSQQGEDTKYGPLDHLRAYAGTYYLNTSVFTTNKKTDIFMNTTQLEYCCKVIEATMEFPSDEYLIQLVKIQQLAQSIALTMSPDAMAPMSLPLTMVVQSFQDQLDTYRASLPPHLIHNTTLSCHISVAEILLRDFAISDSRCGPDNMQVSDRLHLLWMCIKSLSDFFEARFRDPEVERPRFLVVVASDLAYTLITGIKLLTLQLPGWDLPSITQKLDMVTIFGRQIEHLLEVINKRRSGLLSPDRCGIEDPLERLVRLMRTAQELVSMHVSGGSPLAIVDDVGSVVWRDMMGGSAWNVDDGTGLIDLAT</sequence>
<dbReference type="GO" id="GO:0000976">
    <property type="term" value="F:transcription cis-regulatory region binding"/>
    <property type="evidence" value="ECO:0007669"/>
    <property type="project" value="TreeGrafter"/>
</dbReference>
<dbReference type="SUPFAM" id="SSF57701">
    <property type="entry name" value="Zn2/Cys6 DNA-binding domain"/>
    <property type="match status" value="1"/>
</dbReference>
<feature type="region of interest" description="Disordered" evidence="6">
    <location>
        <begin position="40"/>
        <end position="61"/>
    </location>
</feature>
<dbReference type="AlphaFoldDB" id="A0A168DCY2"/>
<dbReference type="GO" id="GO:0000981">
    <property type="term" value="F:DNA-binding transcription factor activity, RNA polymerase II-specific"/>
    <property type="evidence" value="ECO:0007669"/>
    <property type="project" value="InterPro"/>
</dbReference>
<evidence type="ECO:0000313" key="8">
    <source>
        <dbReference type="EMBL" id="KZZ97608.1"/>
    </source>
</evidence>
<dbReference type="GO" id="GO:0005634">
    <property type="term" value="C:nucleus"/>
    <property type="evidence" value="ECO:0007669"/>
    <property type="project" value="UniProtKB-SubCell"/>
</dbReference>
<evidence type="ECO:0000256" key="2">
    <source>
        <dbReference type="ARBA" id="ARBA00023015"/>
    </source>
</evidence>
<dbReference type="STRING" id="1081109.A0A168DCY2"/>
<keyword evidence="5" id="KW-0539">Nucleus</keyword>
<feature type="domain" description="Zn(2)-C6 fungal-type" evidence="7">
    <location>
        <begin position="10"/>
        <end position="41"/>
    </location>
</feature>
<reference evidence="8 9" key="1">
    <citation type="journal article" date="2016" name="Genome Biol. Evol.">
        <title>Divergent and convergent evolution of fungal pathogenicity.</title>
        <authorList>
            <person name="Shang Y."/>
            <person name="Xiao G."/>
            <person name="Zheng P."/>
            <person name="Cen K."/>
            <person name="Zhan S."/>
            <person name="Wang C."/>
        </authorList>
    </citation>
    <scope>NUCLEOTIDE SEQUENCE [LARGE SCALE GENOMIC DNA]</scope>
    <source>
        <strain evidence="8 9">RCEF 2490</strain>
    </source>
</reference>
<evidence type="ECO:0000256" key="5">
    <source>
        <dbReference type="ARBA" id="ARBA00023242"/>
    </source>
</evidence>
<comment type="caution">
    <text evidence="8">The sequence shown here is derived from an EMBL/GenBank/DDBJ whole genome shotgun (WGS) entry which is preliminary data.</text>
</comment>
<keyword evidence="3" id="KW-0238">DNA-binding</keyword>
<protein>
    <recommendedName>
        <fullName evidence="7">Zn(2)-C6 fungal-type domain-containing protein</fullName>
    </recommendedName>
</protein>
<accession>A0A168DCY2</accession>
<dbReference type="InterPro" id="IPR051089">
    <property type="entry name" value="prtT"/>
</dbReference>
<dbReference type="PROSITE" id="PS00463">
    <property type="entry name" value="ZN2_CY6_FUNGAL_1"/>
    <property type="match status" value="1"/>
</dbReference>
<dbReference type="OrthoDB" id="1600564at2759"/>